<evidence type="ECO:0000313" key="2">
    <source>
        <dbReference type="Proteomes" id="UP001519295"/>
    </source>
</evidence>
<sequence>MTDTQQPTGEPDTTVDARWVAAPWAALTVSVDGTVLEANDAAYGELPQLRPGQPLAQVLPRLATAHESVDVRSGASAPVSDVVDGRAVQGRPVRHHDGSVTWWLTDVTDVDSLRDQLRREQTRTSFLSEASAALSGSLNPLRCTQVIAELAVSGSGPADGRW</sequence>
<reference evidence="1 2" key="1">
    <citation type="submission" date="2021-03" db="EMBL/GenBank/DDBJ databases">
        <title>Sequencing the genomes of 1000 actinobacteria strains.</title>
        <authorList>
            <person name="Klenk H.-P."/>
        </authorList>
    </citation>
    <scope>NUCLEOTIDE SEQUENCE [LARGE SCALE GENOMIC DNA]</scope>
    <source>
        <strain evidence="1 2">DSM 45256</strain>
    </source>
</reference>
<gene>
    <name evidence="1" type="ORF">JOF36_003308</name>
</gene>
<proteinExistence type="predicted"/>
<comment type="caution">
    <text evidence="1">The sequence shown here is derived from an EMBL/GenBank/DDBJ whole genome shotgun (WGS) entry which is preliminary data.</text>
</comment>
<protein>
    <recommendedName>
        <fullName evidence="3">PAS domain-containing protein</fullName>
    </recommendedName>
</protein>
<evidence type="ECO:0000313" key="1">
    <source>
        <dbReference type="EMBL" id="MBP2367612.1"/>
    </source>
</evidence>
<dbReference type="InterPro" id="IPR000014">
    <property type="entry name" value="PAS"/>
</dbReference>
<dbReference type="CDD" id="cd00130">
    <property type="entry name" value="PAS"/>
    <property type="match status" value="1"/>
</dbReference>
<accession>A0ABS4VUJ7</accession>
<evidence type="ECO:0008006" key="3">
    <source>
        <dbReference type="Google" id="ProtNLM"/>
    </source>
</evidence>
<dbReference type="EMBL" id="JAGINU010000001">
    <property type="protein sequence ID" value="MBP2367612.1"/>
    <property type="molecule type" value="Genomic_DNA"/>
</dbReference>
<organism evidence="1 2">
    <name type="scientific">Pseudonocardia parietis</name>
    <dbReference type="NCBI Taxonomy" id="570936"/>
    <lineage>
        <taxon>Bacteria</taxon>
        <taxon>Bacillati</taxon>
        <taxon>Actinomycetota</taxon>
        <taxon>Actinomycetes</taxon>
        <taxon>Pseudonocardiales</taxon>
        <taxon>Pseudonocardiaceae</taxon>
        <taxon>Pseudonocardia</taxon>
    </lineage>
</organism>
<dbReference type="RefSeq" id="WP_245350872.1">
    <property type="nucleotide sequence ID" value="NZ_JAGINU010000001.1"/>
</dbReference>
<dbReference type="Proteomes" id="UP001519295">
    <property type="component" value="Unassembled WGS sequence"/>
</dbReference>
<name>A0ABS4VUJ7_9PSEU</name>
<keyword evidence="2" id="KW-1185">Reference proteome</keyword>